<protein>
    <submittedName>
        <fullName evidence="2">Hexameric tyrosine-coordinated heme protein (HTHP)</fullName>
    </submittedName>
</protein>
<proteinExistence type="predicted"/>
<gene>
    <name evidence="2" type="ORF">DFQ45_102331</name>
</gene>
<dbReference type="AlphaFoldDB" id="A0A4R6U4Y6"/>
<feature type="signal peptide" evidence="1">
    <location>
        <begin position="1"/>
        <end position="20"/>
    </location>
</feature>
<keyword evidence="3" id="KW-1185">Reference proteome</keyword>
<comment type="caution">
    <text evidence="2">The sequence shown here is derived from an EMBL/GenBank/DDBJ whole genome shotgun (WGS) entry which is preliminary data.</text>
</comment>
<dbReference type="InterPro" id="IPR038125">
    <property type="entry name" value="HTHP_sf"/>
</dbReference>
<dbReference type="Gene3D" id="6.10.80.10">
    <property type="entry name" value="Hexameric tyrosine-coordinated heme protein (HTHP)"/>
    <property type="match status" value="1"/>
</dbReference>
<reference evidence="2 3" key="1">
    <citation type="submission" date="2019-03" db="EMBL/GenBank/DDBJ databases">
        <title>Genomic Encyclopedia of Type Strains, Phase IV (KMG-IV): sequencing the most valuable type-strain genomes for metagenomic binning, comparative biology and taxonomic classification.</title>
        <authorList>
            <person name="Goeker M."/>
        </authorList>
    </citation>
    <scope>NUCLEOTIDE SEQUENCE [LARGE SCALE GENOMIC DNA]</scope>
    <source>
        <strain evidence="2 3">DSM 28679</strain>
    </source>
</reference>
<dbReference type="EMBL" id="SNYK01000002">
    <property type="protein sequence ID" value="TDQ39629.1"/>
    <property type="molecule type" value="Genomic_DNA"/>
</dbReference>
<keyword evidence="1" id="KW-0732">Signal</keyword>
<feature type="chain" id="PRO_5021012181" evidence="1">
    <location>
        <begin position="21"/>
        <end position="94"/>
    </location>
</feature>
<accession>A0A4R6U4Y6</accession>
<name>A0A4R6U4Y6_9GAMM</name>
<dbReference type="Pfam" id="PF11534">
    <property type="entry name" value="HTHP"/>
    <property type="match status" value="1"/>
</dbReference>
<evidence type="ECO:0000313" key="3">
    <source>
        <dbReference type="Proteomes" id="UP000294575"/>
    </source>
</evidence>
<evidence type="ECO:0000313" key="2">
    <source>
        <dbReference type="EMBL" id="TDQ39629.1"/>
    </source>
</evidence>
<evidence type="ECO:0000256" key="1">
    <source>
        <dbReference type="SAM" id="SignalP"/>
    </source>
</evidence>
<dbReference type="RefSeq" id="WP_240622490.1">
    <property type="nucleotide sequence ID" value="NZ_LNJZ01000006.1"/>
</dbReference>
<organism evidence="2 3">
    <name type="scientific">Thiopseudomonas denitrificans</name>
    <dbReference type="NCBI Taxonomy" id="1501432"/>
    <lineage>
        <taxon>Bacteria</taxon>
        <taxon>Pseudomonadati</taxon>
        <taxon>Pseudomonadota</taxon>
        <taxon>Gammaproteobacteria</taxon>
        <taxon>Pseudomonadales</taxon>
        <taxon>Pseudomonadaceae</taxon>
        <taxon>Thiopseudomonas</taxon>
    </lineage>
</organism>
<sequence>MKKFLLIPAMFSLMIGFAQAADSWLPTLKTDTPEQGFQLAIKMSRMGVKTAQPNMDVLKKGRAEYSNDAEDLIQVSHVVATNFATVAAANNYWK</sequence>
<dbReference type="InterPro" id="IPR021111">
    <property type="entry name" value="Hexamer_Tyr-coord_heme_pr_HTHP"/>
</dbReference>
<dbReference type="Proteomes" id="UP000294575">
    <property type="component" value="Unassembled WGS sequence"/>
</dbReference>